<evidence type="ECO:0000259" key="2">
    <source>
        <dbReference type="SMART" id="SM00382"/>
    </source>
</evidence>
<protein>
    <recommendedName>
        <fullName evidence="2">AAA+ ATPase domain-containing protein</fullName>
    </recommendedName>
</protein>
<sequence length="381" mass="44739">MKKFELIDSEKDIFINYICNNYYKQKNINTEILEHFFISVNKKNNICKTNIYPGYEKYKWHYDGDDFIIEYIETTNTAFNLIKSEAVSCKKLYIYHNDLEKIKKFISHVFSNDKEDDNDNITIYSSRSSKYSSWEKHESISVQTLDNIYIDKKIKDNLISHIDNFLALKDKYLKYGRNHKLNILLTGVPGSGKTCLCKALAKKYNYPVYIFNFSKSLTDESFIELTNEIKDNSIVLFEDIDSYFKDRTSLDINISFSCLINILDGFISKSGAGIITILTANNPDRLDPALIRPGRIDKIIKFDYPNKEEIKEAFMSLIPSKENKDFEEFYDKIKKIKCNMSGFVDYLFRNPDTYLENIEELIKQTKLMDTIVNDNSYKLYN</sequence>
<dbReference type="InterPro" id="IPR027417">
    <property type="entry name" value="P-loop_NTPase"/>
</dbReference>
<evidence type="ECO:0000313" key="3">
    <source>
        <dbReference type="EMBL" id="QHT99026.1"/>
    </source>
</evidence>
<dbReference type="EMBL" id="MN740300">
    <property type="protein sequence ID" value="QHT99026.1"/>
    <property type="molecule type" value="Genomic_DNA"/>
</dbReference>
<comment type="similarity">
    <text evidence="1">Belongs to the AAA ATPase family. BCS1 subfamily.</text>
</comment>
<dbReference type="AlphaFoldDB" id="A0A6C0J335"/>
<dbReference type="SUPFAM" id="SSF52540">
    <property type="entry name" value="P-loop containing nucleoside triphosphate hydrolases"/>
    <property type="match status" value="1"/>
</dbReference>
<dbReference type="GO" id="GO:0005524">
    <property type="term" value="F:ATP binding"/>
    <property type="evidence" value="ECO:0007669"/>
    <property type="project" value="InterPro"/>
</dbReference>
<feature type="domain" description="AAA+ ATPase" evidence="2">
    <location>
        <begin position="179"/>
        <end position="306"/>
    </location>
</feature>
<dbReference type="GO" id="GO:0016887">
    <property type="term" value="F:ATP hydrolysis activity"/>
    <property type="evidence" value="ECO:0007669"/>
    <property type="project" value="InterPro"/>
</dbReference>
<reference evidence="3" key="1">
    <citation type="journal article" date="2020" name="Nature">
        <title>Giant virus diversity and host interactions through global metagenomics.</title>
        <authorList>
            <person name="Schulz F."/>
            <person name="Roux S."/>
            <person name="Paez-Espino D."/>
            <person name="Jungbluth S."/>
            <person name="Walsh D.A."/>
            <person name="Denef V.J."/>
            <person name="McMahon K.D."/>
            <person name="Konstantinidis K.T."/>
            <person name="Eloe-Fadrosh E.A."/>
            <person name="Kyrpides N.C."/>
            <person name="Woyke T."/>
        </authorList>
    </citation>
    <scope>NUCLEOTIDE SEQUENCE</scope>
    <source>
        <strain evidence="3">GVMAG-M-3300025695-21</strain>
    </source>
</reference>
<dbReference type="Pfam" id="PF00004">
    <property type="entry name" value="AAA"/>
    <property type="match status" value="1"/>
</dbReference>
<accession>A0A6C0J335</accession>
<name>A0A6C0J335_9ZZZZ</name>
<dbReference type="Gene3D" id="3.40.50.300">
    <property type="entry name" value="P-loop containing nucleotide triphosphate hydrolases"/>
    <property type="match status" value="1"/>
</dbReference>
<dbReference type="InterPro" id="IPR050747">
    <property type="entry name" value="Mitochondrial_chaperone_BCS1"/>
</dbReference>
<dbReference type="InterPro" id="IPR003593">
    <property type="entry name" value="AAA+_ATPase"/>
</dbReference>
<organism evidence="3">
    <name type="scientific">viral metagenome</name>
    <dbReference type="NCBI Taxonomy" id="1070528"/>
    <lineage>
        <taxon>unclassified sequences</taxon>
        <taxon>metagenomes</taxon>
        <taxon>organismal metagenomes</taxon>
    </lineage>
</organism>
<proteinExistence type="inferred from homology"/>
<dbReference type="PANTHER" id="PTHR23070">
    <property type="entry name" value="BCS1 AAA-TYPE ATPASE"/>
    <property type="match status" value="1"/>
</dbReference>
<evidence type="ECO:0000256" key="1">
    <source>
        <dbReference type="ARBA" id="ARBA00007448"/>
    </source>
</evidence>
<dbReference type="SMART" id="SM00382">
    <property type="entry name" value="AAA"/>
    <property type="match status" value="1"/>
</dbReference>
<dbReference type="InterPro" id="IPR003959">
    <property type="entry name" value="ATPase_AAA_core"/>
</dbReference>